<reference evidence="3 4" key="1">
    <citation type="journal article" date="2014" name="PLoS Genet.">
        <title>The Genome of Spironucleus salmonicida Highlights a Fish Pathogen Adapted to Fluctuating Environments.</title>
        <authorList>
            <person name="Xu F."/>
            <person name="Jerlstrom-Hultqvist J."/>
            <person name="Einarsson E."/>
            <person name="Astvaldsson A."/>
            <person name="Svard S.G."/>
            <person name="Andersson J.O."/>
        </authorList>
    </citation>
    <scope>NUCLEOTIDE SEQUENCE [LARGE SCALE GENOMIC DNA]</scope>
    <source>
        <strain evidence="3 4">ATCC 50377</strain>
    </source>
</reference>
<feature type="transmembrane region" description="Helical" evidence="1">
    <location>
        <begin position="254"/>
        <end position="273"/>
    </location>
</feature>
<dbReference type="EMBL" id="AUWU02000002">
    <property type="protein sequence ID" value="KAH0576020.1"/>
    <property type="molecule type" value="Genomic_DNA"/>
</dbReference>
<dbReference type="KEGG" id="ssao:94295581"/>
<gene>
    <name evidence="3" type="ORF">SS50377_21558</name>
</gene>
<feature type="signal peptide" evidence="2">
    <location>
        <begin position="1"/>
        <end position="23"/>
    </location>
</feature>
<keyword evidence="1" id="KW-1133">Transmembrane helix</keyword>
<protein>
    <recommendedName>
        <fullName evidence="5">Transmembrane protein</fullName>
    </recommendedName>
</protein>
<keyword evidence="1" id="KW-0812">Transmembrane</keyword>
<feature type="chain" id="PRO_5040342909" description="Transmembrane protein" evidence="2">
    <location>
        <begin position="24"/>
        <end position="352"/>
    </location>
</feature>
<organism evidence="3 4">
    <name type="scientific">Spironucleus salmonicida</name>
    <dbReference type="NCBI Taxonomy" id="348837"/>
    <lineage>
        <taxon>Eukaryota</taxon>
        <taxon>Metamonada</taxon>
        <taxon>Diplomonadida</taxon>
        <taxon>Hexamitidae</taxon>
        <taxon>Hexamitinae</taxon>
        <taxon>Spironucleus</taxon>
    </lineage>
</organism>
<accession>A0A9P8S0L0</accession>
<comment type="caution">
    <text evidence="3">The sequence shown here is derived from an EMBL/GenBank/DDBJ whole genome shotgun (WGS) entry which is preliminary data.</text>
</comment>
<keyword evidence="1" id="KW-0472">Membrane</keyword>
<proteinExistence type="predicted"/>
<dbReference type="AlphaFoldDB" id="A0A9P8S0L0"/>
<evidence type="ECO:0008006" key="5">
    <source>
        <dbReference type="Google" id="ProtNLM"/>
    </source>
</evidence>
<keyword evidence="2" id="KW-0732">Signal</keyword>
<dbReference type="RefSeq" id="XP_067766793.1">
    <property type="nucleotide sequence ID" value="XM_067905476.1"/>
</dbReference>
<evidence type="ECO:0000256" key="1">
    <source>
        <dbReference type="SAM" id="Phobius"/>
    </source>
</evidence>
<evidence type="ECO:0000313" key="4">
    <source>
        <dbReference type="Proteomes" id="UP000018208"/>
    </source>
</evidence>
<evidence type="ECO:0000313" key="3">
    <source>
        <dbReference type="EMBL" id="KAH0576020.1"/>
    </source>
</evidence>
<keyword evidence="4" id="KW-1185">Reference proteome</keyword>
<evidence type="ECO:0000256" key="2">
    <source>
        <dbReference type="SAM" id="SignalP"/>
    </source>
</evidence>
<sequence>MQQILSSLDGGIWLLLIFIKIQQQSRHTTYWYIVYQVSKNNILKYFSANIQSKMGLQYHPVTQRVPQKNKLQLLRVELLKSGQQMQLTDKIQPILERIVQKSMVNIKYFTKIMTIGTHLNSQSQGMKIQRKYYVSTNRSIQHNQHYKNLSFTIKEQINYIRNMLRDENKIKIKLYKSTQIQINNQNICIILLQSAQFSLRYGFYKSKIFRGKWPYCSKNLLVQSPKNTLNLTSREQVGQNHFNHYEMVKLNIRISYSLLHLIIAFIYYFIRILNLRILPLSPKQYFYYKTIQHLTTHEPFQGCYNNFSNQSLQNTIFTLHTNSQAAQLRPHSHRFLKSFYPTLNQILHDNIM</sequence>
<dbReference type="GeneID" id="94295581"/>
<dbReference type="Proteomes" id="UP000018208">
    <property type="component" value="Unassembled WGS sequence"/>
</dbReference>
<name>A0A9P8S0L0_9EUKA</name>